<comment type="subcellular location">
    <subcellularLocation>
        <location evidence="1">Membrane</location>
        <topology evidence="1">Multi-pass membrane protein</topology>
    </subcellularLocation>
</comment>
<dbReference type="GO" id="GO:0016020">
    <property type="term" value="C:membrane"/>
    <property type="evidence" value="ECO:0007669"/>
    <property type="project" value="UniProtKB-SubCell"/>
</dbReference>
<feature type="domain" description="TM2" evidence="7">
    <location>
        <begin position="64"/>
        <end position="111"/>
    </location>
</feature>
<dbReference type="AlphaFoldDB" id="A0A2H1JPT8"/>
<sequence length="164" mass="17534">MDVPAMTATSEIPALSADPANRRAAPSASPIALQNPAAPSPGVTTSSLESLAPPESQHTDVLGNRSFVITWLLSMLFGALGLDRFYTGRYLTSALKLLSLGGLGIWWLIDLGIVLAGGLRYRREPLRGYAQDKEIAWIATGFTLIVAYSMQVDELVTTLLGGLF</sequence>
<evidence type="ECO:0000256" key="1">
    <source>
        <dbReference type="ARBA" id="ARBA00004141"/>
    </source>
</evidence>
<protein>
    <submittedName>
        <fullName evidence="8">TM2 domain-containing protein</fullName>
    </submittedName>
</protein>
<gene>
    <name evidence="8" type="ORF">BI49514_02226</name>
</gene>
<keyword evidence="2 6" id="KW-0812">Transmembrane</keyword>
<proteinExistence type="predicted"/>
<dbReference type="Pfam" id="PF05154">
    <property type="entry name" value="TM2"/>
    <property type="match status" value="1"/>
</dbReference>
<evidence type="ECO:0000256" key="6">
    <source>
        <dbReference type="SAM" id="Phobius"/>
    </source>
</evidence>
<dbReference type="PANTHER" id="PTHR21016">
    <property type="entry name" value="BETA-AMYLOID BINDING PROTEIN-RELATED"/>
    <property type="match status" value="1"/>
</dbReference>
<dbReference type="Proteomes" id="UP000234382">
    <property type="component" value="Unassembled WGS sequence"/>
</dbReference>
<evidence type="ECO:0000256" key="5">
    <source>
        <dbReference type="SAM" id="MobiDB-lite"/>
    </source>
</evidence>
<dbReference type="InterPro" id="IPR050932">
    <property type="entry name" value="TM2D1-3-like"/>
</dbReference>
<evidence type="ECO:0000313" key="9">
    <source>
        <dbReference type="Proteomes" id="UP000234382"/>
    </source>
</evidence>
<feature type="transmembrane region" description="Helical" evidence="6">
    <location>
        <begin position="67"/>
        <end position="86"/>
    </location>
</feature>
<feature type="compositionally biased region" description="Low complexity" evidence="5">
    <location>
        <begin position="19"/>
        <end position="32"/>
    </location>
</feature>
<name>A0A2H1JPT8_9MICO</name>
<evidence type="ECO:0000256" key="3">
    <source>
        <dbReference type="ARBA" id="ARBA00022989"/>
    </source>
</evidence>
<evidence type="ECO:0000256" key="4">
    <source>
        <dbReference type="ARBA" id="ARBA00023136"/>
    </source>
</evidence>
<feature type="transmembrane region" description="Helical" evidence="6">
    <location>
        <begin position="98"/>
        <end position="119"/>
    </location>
</feature>
<evidence type="ECO:0000259" key="7">
    <source>
        <dbReference type="Pfam" id="PF05154"/>
    </source>
</evidence>
<keyword evidence="3 6" id="KW-1133">Transmembrane helix</keyword>
<evidence type="ECO:0000256" key="2">
    <source>
        <dbReference type="ARBA" id="ARBA00022692"/>
    </source>
</evidence>
<feature type="region of interest" description="Disordered" evidence="5">
    <location>
        <begin position="19"/>
        <end position="58"/>
    </location>
</feature>
<reference evidence="9" key="1">
    <citation type="submission" date="2017-03" db="EMBL/GenBank/DDBJ databases">
        <authorList>
            <person name="Monnet C."/>
        </authorList>
    </citation>
    <scope>NUCLEOTIDE SEQUENCE [LARGE SCALE GENOMIC DNA]</scope>
    <source>
        <strain evidence="9">ATCC 49514</strain>
    </source>
</reference>
<organism evidence="8 9">
    <name type="scientific">Brevibacterium iodinum ATCC 49514</name>
    <dbReference type="NCBI Taxonomy" id="1255616"/>
    <lineage>
        <taxon>Bacteria</taxon>
        <taxon>Bacillati</taxon>
        <taxon>Actinomycetota</taxon>
        <taxon>Actinomycetes</taxon>
        <taxon>Micrococcales</taxon>
        <taxon>Brevibacteriaceae</taxon>
        <taxon>Brevibacterium</taxon>
    </lineage>
</organism>
<dbReference type="EMBL" id="FXYX01000016">
    <property type="protein sequence ID" value="SMX89507.1"/>
    <property type="molecule type" value="Genomic_DNA"/>
</dbReference>
<dbReference type="InterPro" id="IPR007829">
    <property type="entry name" value="TM2"/>
</dbReference>
<dbReference type="PANTHER" id="PTHR21016:SF25">
    <property type="entry name" value="TM2 DOMAIN-CONTAINING PROTEIN DDB_G0277895-RELATED"/>
    <property type="match status" value="1"/>
</dbReference>
<keyword evidence="9" id="KW-1185">Reference proteome</keyword>
<evidence type="ECO:0000313" key="8">
    <source>
        <dbReference type="EMBL" id="SMX89507.1"/>
    </source>
</evidence>
<accession>A0A2H1JPT8</accession>
<keyword evidence="4 6" id="KW-0472">Membrane</keyword>